<dbReference type="RefSeq" id="WP_179827546.1">
    <property type="nucleotide sequence ID" value="NZ_JACCFS010000001.1"/>
</dbReference>
<dbReference type="InterPro" id="IPR000639">
    <property type="entry name" value="Epox_hydrolase-like"/>
</dbReference>
<reference evidence="3 4" key="1">
    <citation type="submission" date="2020-07" db="EMBL/GenBank/DDBJ databases">
        <title>Sequencing the genomes of 1000 actinobacteria strains.</title>
        <authorList>
            <person name="Klenk H.-P."/>
        </authorList>
    </citation>
    <scope>NUCLEOTIDE SEQUENCE [LARGE SCALE GENOMIC DNA]</scope>
    <source>
        <strain evidence="3 4">DSM 44442</strain>
    </source>
</reference>
<dbReference type="PANTHER" id="PTHR43329">
    <property type="entry name" value="EPOXIDE HYDROLASE"/>
    <property type="match status" value="1"/>
</dbReference>
<feature type="domain" description="AB hydrolase-1" evidence="2">
    <location>
        <begin position="26"/>
        <end position="157"/>
    </location>
</feature>
<keyword evidence="4" id="KW-1185">Reference proteome</keyword>
<dbReference type="InterPro" id="IPR029058">
    <property type="entry name" value="AB_hydrolase_fold"/>
</dbReference>
<proteinExistence type="predicted"/>
<sequence length="257" mass="26661">MTANLAGDVTMRYVDLRPEEPGEAVPVLLLHGFGTTFDMNWRATGWTQALADAGRRVLGPDLRGHGASDKPADSGSYLPEHYVADLVAMLDELDVARVDAVGYSMGARLAWELALRHPGRVRSLVLGGFGPGDAFAGTDLSDPGSGDTPFDHVFRTVAALPGNDPAALAACARGQASRPFGADPLPVGVPVLLVSGARDTLAAGAEGLASRCGGTYVEVPRRDHANAVSSRAFKEAVVEFLGERAHGRGAGDAPPVG</sequence>
<organism evidence="3 4">
    <name type="scientific">Nocardiopsis aegyptia</name>
    <dbReference type="NCBI Taxonomy" id="220378"/>
    <lineage>
        <taxon>Bacteria</taxon>
        <taxon>Bacillati</taxon>
        <taxon>Actinomycetota</taxon>
        <taxon>Actinomycetes</taxon>
        <taxon>Streptosporangiales</taxon>
        <taxon>Nocardiopsidaceae</taxon>
        <taxon>Nocardiopsis</taxon>
    </lineage>
</organism>
<evidence type="ECO:0000313" key="4">
    <source>
        <dbReference type="Proteomes" id="UP000572051"/>
    </source>
</evidence>
<keyword evidence="1" id="KW-0378">Hydrolase</keyword>
<evidence type="ECO:0000313" key="3">
    <source>
        <dbReference type="EMBL" id="NYJ37116.1"/>
    </source>
</evidence>
<dbReference type="EMBL" id="JACCFS010000001">
    <property type="protein sequence ID" value="NYJ37116.1"/>
    <property type="molecule type" value="Genomic_DNA"/>
</dbReference>
<comment type="caution">
    <text evidence="3">The sequence shown here is derived from an EMBL/GenBank/DDBJ whole genome shotgun (WGS) entry which is preliminary data.</text>
</comment>
<evidence type="ECO:0000259" key="2">
    <source>
        <dbReference type="Pfam" id="PF00561"/>
    </source>
</evidence>
<dbReference type="Pfam" id="PF00561">
    <property type="entry name" value="Abhydrolase_1"/>
    <property type="match status" value="1"/>
</dbReference>
<dbReference type="PRINTS" id="PR00412">
    <property type="entry name" value="EPOXHYDRLASE"/>
</dbReference>
<dbReference type="AlphaFoldDB" id="A0A7Z0ESU1"/>
<dbReference type="InterPro" id="IPR000073">
    <property type="entry name" value="AB_hydrolase_1"/>
</dbReference>
<dbReference type="PRINTS" id="PR00111">
    <property type="entry name" value="ABHYDROLASE"/>
</dbReference>
<evidence type="ECO:0000256" key="1">
    <source>
        <dbReference type="ARBA" id="ARBA00022801"/>
    </source>
</evidence>
<name>A0A7Z0ESU1_9ACTN</name>
<protein>
    <submittedName>
        <fullName evidence="3">Pimeloyl-ACP methyl ester carboxylesterase</fullName>
    </submittedName>
</protein>
<accession>A0A7Z0ESU1</accession>
<dbReference type="Gene3D" id="3.40.50.1820">
    <property type="entry name" value="alpha/beta hydrolase"/>
    <property type="match status" value="1"/>
</dbReference>
<dbReference type="Proteomes" id="UP000572051">
    <property type="component" value="Unassembled WGS sequence"/>
</dbReference>
<dbReference type="GO" id="GO:0016787">
    <property type="term" value="F:hydrolase activity"/>
    <property type="evidence" value="ECO:0007669"/>
    <property type="project" value="UniProtKB-KW"/>
</dbReference>
<dbReference type="SUPFAM" id="SSF53474">
    <property type="entry name" value="alpha/beta-Hydrolases"/>
    <property type="match status" value="1"/>
</dbReference>
<gene>
    <name evidence="3" type="ORF">HNR10_004997</name>
</gene>